<dbReference type="Gene3D" id="3.90.550.10">
    <property type="entry name" value="Spore Coat Polysaccharide Biosynthesis Protein SpsA, Chain A"/>
    <property type="match status" value="1"/>
</dbReference>
<evidence type="ECO:0000313" key="4">
    <source>
        <dbReference type="Proteomes" id="UP000608530"/>
    </source>
</evidence>
<dbReference type="CDD" id="cd00761">
    <property type="entry name" value="Glyco_tranf_GTA_type"/>
    <property type="match status" value="1"/>
</dbReference>
<evidence type="ECO:0000259" key="2">
    <source>
        <dbReference type="Pfam" id="PF00535"/>
    </source>
</evidence>
<dbReference type="PANTHER" id="PTHR43685">
    <property type="entry name" value="GLYCOSYLTRANSFERASE"/>
    <property type="match status" value="1"/>
</dbReference>
<keyword evidence="4" id="KW-1185">Reference proteome</keyword>
<accession>A0A934UVQ9</accession>
<dbReference type="InterPro" id="IPR029044">
    <property type="entry name" value="Nucleotide-diphossugar_trans"/>
</dbReference>
<evidence type="ECO:0000256" key="1">
    <source>
        <dbReference type="SAM" id="Phobius"/>
    </source>
</evidence>
<organism evidence="3 4">
    <name type="scientific">Leucobacter chromiisoli</name>
    <dbReference type="NCBI Taxonomy" id="2796471"/>
    <lineage>
        <taxon>Bacteria</taxon>
        <taxon>Bacillati</taxon>
        <taxon>Actinomycetota</taxon>
        <taxon>Actinomycetes</taxon>
        <taxon>Micrococcales</taxon>
        <taxon>Microbacteriaceae</taxon>
        <taxon>Leucobacter</taxon>
    </lineage>
</organism>
<dbReference type="EMBL" id="JAEHOH010000013">
    <property type="protein sequence ID" value="MBK0419478.1"/>
    <property type="molecule type" value="Genomic_DNA"/>
</dbReference>
<dbReference type="InterPro" id="IPR001173">
    <property type="entry name" value="Glyco_trans_2-like"/>
</dbReference>
<keyword evidence="1" id="KW-0472">Membrane</keyword>
<gene>
    <name evidence="3" type="ORF">JD276_10580</name>
</gene>
<keyword evidence="1" id="KW-0812">Transmembrane</keyword>
<dbReference type="AlphaFoldDB" id="A0A934UVQ9"/>
<reference evidence="3" key="1">
    <citation type="submission" date="2020-12" db="EMBL/GenBank/DDBJ databases">
        <title>Leucobacter sp. CAS1, isolated from Chromium sludge.</title>
        <authorList>
            <person name="Xu Z."/>
        </authorList>
    </citation>
    <scope>NUCLEOTIDE SEQUENCE</scope>
    <source>
        <strain evidence="3">CSA1</strain>
    </source>
</reference>
<sequence length="310" mass="34056">MTSSSPSFRSHPGVTVVIPTVGRPELARALDSVRRQDYQGQIEVIVVADRPEGTVDEELLEGADVVLYTGGGKRAGAARNLGIAHSTHPYVALLDDDDEWLSWKLSAQMPEFAATGAEVIGTQAVYRNANTGTASPPVPTRVKQATQTYAEYLFRKRSATVGRPVIFGITLIVSTELARRVKWDETLSRHQDWDWVDRMERQGATVLQLPQASAIVWTGSEGSISSAPDWRASLAWAESRRGAWAPEVLVDFLAGQVLRYALQARSPSGVLRSLAAMARARRFPSIQCLTLGFVGIVPRAFINKRMTKQR</sequence>
<dbReference type="PANTHER" id="PTHR43685:SF2">
    <property type="entry name" value="GLYCOSYLTRANSFERASE 2-LIKE DOMAIN-CONTAINING PROTEIN"/>
    <property type="match status" value="1"/>
</dbReference>
<evidence type="ECO:0000313" key="3">
    <source>
        <dbReference type="EMBL" id="MBK0419478.1"/>
    </source>
</evidence>
<protein>
    <submittedName>
        <fullName evidence="3">Glycosyltransferase family 2 protein</fullName>
    </submittedName>
</protein>
<keyword evidence="1" id="KW-1133">Transmembrane helix</keyword>
<name>A0A934UVQ9_9MICO</name>
<dbReference type="SUPFAM" id="SSF53448">
    <property type="entry name" value="Nucleotide-diphospho-sugar transferases"/>
    <property type="match status" value="1"/>
</dbReference>
<feature type="transmembrane region" description="Helical" evidence="1">
    <location>
        <begin position="283"/>
        <end position="302"/>
    </location>
</feature>
<dbReference type="InterPro" id="IPR050834">
    <property type="entry name" value="Glycosyltransf_2"/>
</dbReference>
<feature type="domain" description="Glycosyltransferase 2-like" evidence="2">
    <location>
        <begin position="15"/>
        <end position="139"/>
    </location>
</feature>
<dbReference type="Proteomes" id="UP000608530">
    <property type="component" value="Unassembled WGS sequence"/>
</dbReference>
<comment type="caution">
    <text evidence="3">The sequence shown here is derived from an EMBL/GenBank/DDBJ whole genome shotgun (WGS) entry which is preliminary data.</text>
</comment>
<dbReference type="Pfam" id="PF00535">
    <property type="entry name" value="Glycos_transf_2"/>
    <property type="match status" value="1"/>
</dbReference>
<proteinExistence type="predicted"/>